<evidence type="ECO:0000259" key="6">
    <source>
        <dbReference type="Pfam" id="PF02721"/>
    </source>
</evidence>
<name>A0A6J0JT20_RAPSA</name>
<dbReference type="InterPro" id="IPR012340">
    <property type="entry name" value="NA-bd_OB-fold"/>
</dbReference>
<dbReference type="RefSeq" id="XP_018438837.1">
    <property type="nucleotide sequence ID" value="XM_018583335.1"/>
</dbReference>
<evidence type="ECO:0000256" key="4">
    <source>
        <dbReference type="ARBA" id="ARBA00022833"/>
    </source>
</evidence>
<evidence type="ECO:0000256" key="5">
    <source>
        <dbReference type="ARBA" id="ARBA00023125"/>
    </source>
</evidence>
<dbReference type="CDD" id="cd04476">
    <property type="entry name" value="RPA1_DBD_C"/>
    <property type="match status" value="1"/>
</dbReference>
<feature type="domain" description="Replication protein A 70 kDa DNA-binding subunit B/D first OB fold" evidence="6">
    <location>
        <begin position="4"/>
        <end position="106"/>
    </location>
</feature>
<dbReference type="PANTHER" id="PTHR47165">
    <property type="entry name" value="OS03G0429900 PROTEIN"/>
    <property type="match status" value="1"/>
</dbReference>
<dbReference type="Pfam" id="PF02721">
    <property type="entry name" value="DUF223"/>
    <property type="match status" value="1"/>
</dbReference>
<keyword evidence="3" id="KW-0863">Zinc-finger</keyword>
<evidence type="ECO:0000313" key="9">
    <source>
        <dbReference type="RefSeq" id="XP_018438837.1"/>
    </source>
</evidence>
<reference evidence="9" key="2">
    <citation type="submission" date="2025-08" db="UniProtKB">
        <authorList>
            <consortium name="RefSeq"/>
        </authorList>
    </citation>
    <scope>IDENTIFICATION</scope>
    <source>
        <tissue evidence="9">Leaf</tissue>
    </source>
</reference>
<dbReference type="GO" id="GO:0008270">
    <property type="term" value="F:zinc ion binding"/>
    <property type="evidence" value="ECO:0007669"/>
    <property type="project" value="UniProtKB-KW"/>
</dbReference>
<evidence type="ECO:0000256" key="3">
    <source>
        <dbReference type="ARBA" id="ARBA00022771"/>
    </source>
</evidence>
<accession>A0A6J0JT20</accession>
<keyword evidence="8" id="KW-1185">Reference proteome</keyword>
<keyword evidence="5" id="KW-0238">DNA-binding</keyword>
<dbReference type="InterPro" id="IPR003871">
    <property type="entry name" value="RFA1B/D_OB_1st"/>
</dbReference>
<dbReference type="GO" id="GO:0003677">
    <property type="term" value="F:DNA binding"/>
    <property type="evidence" value="ECO:0007669"/>
    <property type="project" value="UniProtKB-KW"/>
</dbReference>
<keyword evidence="4" id="KW-0862">Zinc</keyword>
<dbReference type="SUPFAM" id="SSF50249">
    <property type="entry name" value="Nucleic acid-binding proteins"/>
    <property type="match status" value="3"/>
</dbReference>
<evidence type="ECO:0000313" key="8">
    <source>
        <dbReference type="Proteomes" id="UP000504610"/>
    </source>
</evidence>
<gene>
    <name evidence="9" type="primary">LOC108811290</name>
</gene>
<dbReference type="InterPro" id="IPR047192">
    <property type="entry name" value="Euk_RPA1_DBD_C"/>
</dbReference>
<dbReference type="AlphaFoldDB" id="A0A6J0JT20"/>
<sequence>MASFSSVTDLKPFKTMWKIKVKIIRLWKQYSAAGGLTIEMVVVDSNGVKIHASVKKDLVNRFDPFLSQGDSKILINFSVGHSFGSYRTTNHPYKISFLETTRVRNCELPIEVSGFDPVSYRDILDGSLNADYLVDVIGQIVEVSPIEVLSINGKETNKMSLELRNAGDDRLPIVLWGSFANEVMEAIQTRSDHAIICVIRFGKIKIWKDECSISNAYNVSEVNPPMSEVQDLLAVLPKDELTLAIVESKPLSVASGVSEKDDFFIHTPRKTISQLCESRQVEKCIVMCTISTIDSDMGWYYLSCKVCAKKVLNVPNDVVDDEDDENPIMFSYYCSKCKVSNPKLLPRYKLHLIVVDSTGTSKFLLFDNLAIQLIHQPCIELVGHNGDEIEEPDAIPLPLMNLVGKTYLFKVGIERENFLYKKDTYKVTKIITSRDIITEFEQNSSPKIPCLTYGEDNSIVSHAPEGSLLVSTESHGEGETTDLTPAKRRGTPIVNLEEAFDQSSGIRTTITARIKKEKTDKSG</sequence>
<feature type="domain" description="Replication factor A C-terminal" evidence="7">
    <location>
        <begin position="286"/>
        <end position="427"/>
    </location>
</feature>
<comment type="similarity">
    <text evidence="1">Belongs to the replication factor A protein 1 family.</text>
</comment>
<proteinExistence type="inferred from homology"/>
<dbReference type="Pfam" id="PF08646">
    <property type="entry name" value="Rep_fac-A_C"/>
    <property type="match status" value="1"/>
</dbReference>
<dbReference type="CDD" id="cd04480">
    <property type="entry name" value="RPA1_DBD_A_like"/>
    <property type="match status" value="1"/>
</dbReference>
<reference evidence="8" key="1">
    <citation type="journal article" date="2019" name="Database">
        <title>The radish genome database (RadishGD): an integrated information resource for radish genomics.</title>
        <authorList>
            <person name="Yu H.J."/>
            <person name="Baek S."/>
            <person name="Lee Y.J."/>
            <person name="Cho A."/>
            <person name="Mun J.H."/>
        </authorList>
    </citation>
    <scope>NUCLEOTIDE SEQUENCE [LARGE SCALE GENOMIC DNA]</scope>
    <source>
        <strain evidence="8">cv. WK10039</strain>
    </source>
</reference>
<dbReference type="InterPro" id="IPR013955">
    <property type="entry name" value="Rep_factor-A_C"/>
</dbReference>
<dbReference type="Proteomes" id="UP000504610">
    <property type="component" value="Chromosome 6"/>
</dbReference>
<dbReference type="GeneID" id="108811290"/>
<evidence type="ECO:0000259" key="7">
    <source>
        <dbReference type="Pfam" id="PF08646"/>
    </source>
</evidence>
<protein>
    <submittedName>
        <fullName evidence="9">Replication protein A 70 kDa DNA-binding subunit B-like</fullName>
    </submittedName>
</protein>
<keyword evidence="2" id="KW-0479">Metal-binding</keyword>
<dbReference type="KEGG" id="rsz:108811290"/>
<organism evidence="8 9">
    <name type="scientific">Raphanus sativus</name>
    <name type="common">Radish</name>
    <name type="synonym">Raphanus raphanistrum var. sativus</name>
    <dbReference type="NCBI Taxonomy" id="3726"/>
    <lineage>
        <taxon>Eukaryota</taxon>
        <taxon>Viridiplantae</taxon>
        <taxon>Streptophyta</taxon>
        <taxon>Embryophyta</taxon>
        <taxon>Tracheophyta</taxon>
        <taxon>Spermatophyta</taxon>
        <taxon>Magnoliopsida</taxon>
        <taxon>eudicotyledons</taxon>
        <taxon>Gunneridae</taxon>
        <taxon>Pentapetalae</taxon>
        <taxon>rosids</taxon>
        <taxon>malvids</taxon>
        <taxon>Brassicales</taxon>
        <taxon>Brassicaceae</taxon>
        <taxon>Brassiceae</taxon>
        <taxon>Raphanus</taxon>
    </lineage>
</organism>
<dbReference type="OrthoDB" id="1098637at2759"/>
<evidence type="ECO:0000256" key="2">
    <source>
        <dbReference type="ARBA" id="ARBA00022723"/>
    </source>
</evidence>
<dbReference type="PANTHER" id="PTHR47165:SF4">
    <property type="entry name" value="OS03G0429900 PROTEIN"/>
    <property type="match status" value="1"/>
</dbReference>
<dbReference type="CDD" id="cd04481">
    <property type="entry name" value="RPA1_DBD_B_like"/>
    <property type="match status" value="1"/>
</dbReference>
<dbReference type="Gene3D" id="2.40.50.140">
    <property type="entry name" value="Nucleic acid-binding proteins"/>
    <property type="match status" value="3"/>
</dbReference>
<evidence type="ECO:0000256" key="1">
    <source>
        <dbReference type="ARBA" id="ARBA00005690"/>
    </source>
</evidence>